<dbReference type="Gene3D" id="3.10.20.90">
    <property type="entry name" value="Phosphatidylinositol 3-kinase Catalytic Subunit, Chain A, domain 1"/>
    <property type="match status" value="1"/>
</dbReference>
<reference key="2">
    <citation type="submission" date="2011-04" db="EMBL/GenBank/DDBJ databases">
        <title>High-quality genome sequence of Pichia pastoris CBS 7435.</title>
        <authorList>
            <person name="Kueberl A."/>
            <person name="Schneider J."/>
            <person name="Thallinger G.G."/>
            <person name="Anderl I."/>
            <person name="Wibberg D."/>
            <person name="Hajek T."/>
            <person name="Jaenicke S."/>
            <person name="Brinkrolf K."/>
            <person name="Goesmann A."/>
            <person name="Szczepanowski R."/>
            <person name="Puehler A."/>
            <person name="Schwab H."/>
            <person name="Glieder A."/>
            <person name="Pichler H."/>
        </authorList>
    </citation>
    <scope>NUCLEOTIDE SEQUENCE</scope>
    <source>
        <strain>CBS 7435</strain>
    </source>
</reference>
<dbReference type="PANTHER" id="PTHR12710:SF0">
    <property type="entry name" value="NUCLEAR PROTEIN LOCALIZATION PROTEIN 4 HOMOLOG"/>
    <property type="match status" value="1"/>
</dbReference>
<evidence type="ECO:0000256" key="3">
    <source>
        <dbReference type="ARBA" id="ARBA00011025"/>
    </source>
</evidence>
<dbReference type="PANTHER" id="PTHR12710">
    <property type="entry name" value="NUCLEAR PROTEIN LOCALIZATION 4"/>
    <property type="match status" value="1"/>
</dbReference>
<keyword evidence="6" id="KW-0653">Protein transport</keyword>
<organism evidence="8 9">
    <name type="scientific">Komagataella phaffii (strain ATCC 76273 / CBS 7435 / CECT 11047 / NRRL Y-11430 / Wegner 21-1)</name>
    <name type="common">Yeast</name>
    <name type="synonym">Pichia pastoris</name>
    <dbReference type="NCBI Taxonomy" id="981350"/>
    <lineage>
        <taxon>Eukaryota</taxon>
        <taxon>Fungi</taxon>
        <taxon>Dikarya</taxon>
        <taxon>Ascomycota</taxon>
        <taxon>Saccharomycotina</taxon>
        <taxon>Pichiomycetes</taxon>
        <taxon>Pichiales</taxon>
        <taxon>Pichiaceae</taxon>
        <taxon>Komagataella</taxon>
    </lineage>
</organism>
<proteinExistence type="inferred from homology"/>
<sequence>MAMIIRFRTKDGMFRVAAESSWTLHQVFDDLSSKIPQCPRYDRVYLGRTPQDVTESAAPYLESTIEELNFSNGQLLYLKYDTSGGASSSTQDSVPTSNPISIDSLGIKKLVSAPKSVQQLSVDDFLDSQEGTIPRKRGQFCHHSDRGMCEYCSPLPPWDNKYKEEHGIKHISFHAYVKEMNESKNKKNSVGSYISPLVEQNYQITSNCPSGHAPWPKGICSKCQPSAITLQQQKFRLVDHVEFSSSGIINDFINCWRLNGCQRIGLLMGTYEVYDKVPLGVKAKVEAIYEMPQLDLEDGLTYTELNEENEAALKELAENLGLQPVGVVFTDLTDAGLGDGSVICKRHKDSFFLSSLEIKFAARLQLKYPNICKWSDSGKFSSKFVTCVVSGNTKGDIDISSYQVSQSGEALVEADLICASTHPDMAIVNKTNEVRYVPDIFFQRINQYGIQVKVNAKPHFPAEYLLVSLTHGFPTEESQSVSLFSDTSRFPIENREHVGESQDWKAIKKAVDFSTHDLHNLRQSLANFHLLLYLSTTGILSKEELQLLFQTVGGKEETRETSFYKLLESSGFKTLTTIIQTS</sequence>
<dbReference type="GO" id="GO:0031965">
    <property type="term" value="C:nuclear membrane"/>
    <property type="evidence" value="ECO:0007669"/>
    <property type="project" value="UniProtKB-SubCell"/>
</dbReference>
<dbReference type="Pfam" id="PF05020">
    <property type="entry name" value="zf-NPL4"/>
    <property type="match status" value="1"/>
</dbReference>
<dbReference type="AlphaFoldDB" id="F2QQJ4"/>
<dbReference type="GO" id="GO:0006511">
    <property type="term" value="P:ubiquitin-dependent protein catabolic process"/>
    <property type="evidence" value="ECO:0007669"/>
    <property type="project" value="InterPro"/>
</dbReference>
<dbReference type="GO" id="GO:0048471">
    <property type="term" value="C:perinuclear region of cytoplasm"/>
    <property type="evidence" value="ECO:0007669"/>
    <property type="project" value="UniProtKB-SubCell"/>
</dbReference>
<dbReference type="PROSITE" id="PS50249">
    <property type="entry name" value="MPN"/>
    <property type="match status" value="1"/>
</dbReference>
<keyword evidence="5" id="KW-0509">mRNA transport</keyword>
<dbReference type="PIRSF" id="PIRSF010052">
    <property type="entry name" value="Polyub_prc_Npl4"/>
    <property type="match status" value="1"/>
</dbReference>
<dbReference type="CDD" id="cd08061">
    <property type="entry name" value="MPN_NPL4"/>
    <property type="match status" value="1"/>
</dbReference>
<name>F2QQJ4_KOMPC</name>
<keyword evidence="9" id="KW-1185">Reference proteome</keyword>
<reference evidence="8 9" key="1">
    <citation type="journal article" date="2011" name="J. Biotechnol.">
        <title>High-quality genome sequence of Pichia pastoris CBS7435.</title>
        <authorList>
            <person name="Kuberl A."/>
            <person name="Schneider J."/>
            <person name="Thallinger G.G."/>
            <person name="Anderl I."/>
            <person name="Wibberg D."/>
            <person name="Hajek T."/>
            <person name="Jaenicke S."/>
            <person name="Brinkrolf K."/>
            <person name="Goesmann A."/>
            <person name="Szczepanowski R."/>
            <person name="Puhler A."/>
            <person name="Schwab H."/>
            <person name="Glieder A."/>
            <person name="Pichler H."/>
        </authorList>
    </citation>
    <scope>NUCLEOTIDE SEQUENCE [LARGE SCALE GENOMIC DNA]</scope>
    <source>
        <strain evidence="9">ATCC 76273 / CBS 7435 / CECT 11047 / NRRL Y-11430 / Wegner 21-1</strain>
    </source>
</reference>
<dbReference type="InterPro" id="IPR007717">
    <property type="entry name" value="NPL4_C"/>
</dbReference>
<dbReference type="GO" id="GO:0031625">
    <property type="term" value="F:ubiquitin protein ligase binding"/>
    <property type="evidence" value="ECO:0007669"/>
    <property type="project" value="TreeGrafter"/>
</dbReference>
<dbReference type="GO" id="GO:0015031">
    <property type="term" value="P:protein transport"/>
    <property type="evidence" value="ECO:0007669"/>
    <property type="project" value="UniProtKB-KW"/>
</dbReference>
<dbReference type="EMBL" id="FR839628">
    <property type="protein sequence ID" value="CCA37672.1"/>
    <property type="molecule type" value="Genomic_DNA"/>
</dbReference>
<comment type="similarity">
    <text evidence="3">Belongs to the NPL4 family.</text>
</comment>
<dbReference type="Pfam" id="PF05021">
    <property type="entry name" value="NPL4"/>
    <property type="match status" value="1"/>
</dbReference>
<evidence type="ECO:0000256" key="6">
    <source>
        <dbReference type="ARBA" id="ARBA00023010"/>
    </source>
</evidence>
<dbReference type="InterPro" id="IPR029071">
    <property type="entry name" value="Ubiquitin-like_domsf"/>
</dbReference>
<evidence type="ECO:0000259" key="7">
    <source>
        <dbReference type="PROSITE" id="PS50249"/>
    </source>
</evidence>
<dbReference type="GO" id="GO:0043130">
    <property type="term" value="F:ubiquitin binding"/>
    <property type="evidence" value="ECO:0007669"/>
    <property type="project" value="TreeGrafter"/>
</dbReference>
<evidence type="ECO:0000313" key="9">
    <source>
        <dbReference type="Proteomes" id="UP000006853"/>
    </source>
</evidence>
<feature type="domain" description="MPN" evidence="7">
    <location>
        <begin position="241"/>
        <end position="380"/>
    </location>
</feature>
<evidence type="ECO:0000256" key="1">
    <source>
        <dbReference type="ARBA" id="ARBA00004335"/>
    </source>
</evidence>
<dbReference type="HOGENOM" id="CLU_017172_0_0_1"/>
<accession>F2QQJ4</accession>
<protein>
    <recommendedName>
        <fullName evidence="4">Nuclear protein localization protein 4</fullName>
    </recommendedName>
</protein>
<keyword evidence="5" id="KW-0813">Transport</keyword>
<gene>
    <name evidence="8" type="primary">NPL4</name>
    <name evidence="8" type="ordered locus">PP7435_Chr1-1561</name>
</gene>
<evidence type="ECO:0000256" key="5">
    <source>
        <dbReference type="ARBA" id="ARBA00022816"/>
    </source>
</evidence>
<evidence type="ECO:0000313" key="8">
    <source>
        <dbReference type="EMBL" id="CCA37672.1"/>
    </source>
</evidence>
<keyword evidence="6" id="KW-0811">Translocation</keyword>
<evidence type="ECO:0000256" key="4">
    <source>
        <dbReference type="ARBA" id="ARBA00019709"/>
    </source>
</evidence>
<dbReference type="InterPro" id="IPR016563">
    <property type="entry name" value="Npl4"/>
</dbReference>
<dbReference type="Proteomes" id="UP000006853">
    <property type="component" value="Chromosome 1"/>
</dbReference>
<dbReference type="InterPro" id="IPR037518">
    <property type="entry name" value="MPN"/>
</dbReference>
<dbReference type="InterPro" id="IPR007716">
    <property type="entry name" value="NPL4_Zn-bd_put"/>
</dbReference>
<reference evidence="8 9" key="3">
    <citation type="journal article" date="2016" name="FEMS Yeast Res.">
        <title>Curation of the genome annotation of Pichia pastoris (Komagataella phaffii) CBS7435 from gene level to protein function.</title>
        <authorList>
            <person name="Valli M."/>
            <person name="Tatto N.E."/>
            <person name="Peymann A."/>
            <person name="Gruber C."/>
            <person name="Landes N."/>
            <person name="Ekker H."/>
            <person name="Thallinger G.G."/>
            <person name="Mattanovich D."/>
            <person name="Gasser B."/>
            <person name="Graf A.B."/>
        </authorList>
    </citation>
    <scope>GENOME REANNOTATION</scope>
    <source>
        <strain evidence="8 9">ATCC 76273 / CBS 7435 / CECT 11047 / NRRL Y-11430 / Wegner 21-1</strain>
    </source>
</reference>
<comment type="subcellular location">
    <subcellularLocation>
        <location evidence="2">Cytoplasm</location>
        <location evidence="2">Perinuclear region</location>
    </subcellularLocation>
    <subcellularLocation>
        <location evidence="1">Nucleus membrane</location>
        <topology evidence="1">Peripheral membrane protein</topology>
        <orientation evidence="1">Cytoplasmic side</orientation>
    </subcellularLocation>
</comment>
<dbReference type="SUPFAM" id="SSF54236">
    <property type="entry name" value="Ubiquitin-like"/>
    <property type="match status" value="1"/>
</dbReference>
<evidence type="ECO:0000256" key="2">
    <source>
        <dbReference type="ARBA" id="ARBA00004556"/>
    </source>
</evidence>
<dbReference type="GO" id="GO:0051028">
    <property type="term" value="P:mRNA transport"/>
    <property type="evidence" value="ECO:0007669"/>
    <property type="project" value="UniProtKB-KW"/>
</dbReference>